<feature type="compositionally biased region" description="Polar residues" evidence="1">
    <location>
        <begin position="96"/>
        <end position="112"/>
    </location>
</feature>
<dbReference type="AlphaFoldDB" id="A0A4U5Q3G9"/>
<sequence>MSCFNPLDFLTFFCVSSNGSQNTFEENQEKKAIIPVGCKRLTRSRFSYSFSPHDMKSFTVGEEEKGRKDGTKECSPMRVLEDCSVSTESKTSSCISNRYESETTSPRANITGSEGKPNATKAPCPWRDFFRVFRVCLATR</sequence>
<evidence type="ECO:0000313" key="2">
    <source>
        <dbReference type="EMBL" id="TKS04112.1"/>
    </source>
</evidence>
<organism evidence="2">
    <name type="scientific">Populus alba</name>
    <name type="common">White poplar</name>
    <dbReference type="NCBI Taxonomy" id="43335"/>
    <lineage>
        <taxon>Eukaryota</taxon>
        <taxon>Viridiplantae</taxon>
        <taxon>Streptophyta</taxon>
        <taxon>Embryophyta</taxon>
        <taxon>Tracheophyta</taxon>
        <taxon>Spermatophyta</taxon>
        <taxon>Magnoliopsida</taxon>
        <taxon>eudicotyledons</taxon>
        <taxon>Gunneridae</taxon>
        <taxon>Pentapetalae</taxon>
        <taxon>rosids</taxon>
        <taxon>fabids</taxon>
        <taxon>Malpighiales</taxon>
        <taxon>Salicaceae</taxon>
        <taxon>Saliceae</taxon>
        <taxon>Populus</taxon>
    </lineage>
</organism>
<comment type="caution">
    <text evidence="2">The sequence shown here is derived from an EMBL/GenBank/DDBJ whole genome shotgun (WGS) entry which is preliminary data.</text>
</comment>
<reference evidence="2" key="1">
    <citation type="submission" date="2018-10" db="EMBL/GenBank/DDBJ databases">
        <title>Population genomic analysis revealed the cold adaptation of white poplar.</title>
        <authorList>
            <person name="Liu Y.-J."/>
        </authorList>
    </citation>
    <scope>NUCLEOTIDE SEQUENCE [LARGE SCALE GENOMIC DNA]</scope>
    <source>
        <strain evidence="2">PAL-ZL1</strain>
    </source>
</reference>
<accession>A0A4U5Q3G9</accession>
<dbReference type="EMBL" id="RCHU01000467">
    <property type="protein sequence ID" value="TKS04112.1"/>
    <property type="molecule type" value="Genomic_DNA"/>
</dbReference>
<feature type="region of interest" description="Disordered" evidence="1">
    <location>
        <begin position="96"/>
        <end position="121"/>
    </location>
</feature>
<gene>
    <name evidence="2" type="ORF">D5086_0000146670</name>
</gene>
<protein>
    <submittedName>
        <fullName evidence="2">Uncharacterized protein</fullName>
    </submittedName>
</protein>
<evidence type="ECO:0000256" key="1">
    <source>
        <dbReference type="SAM" id="MobiDB-lite"/>
    </source>
</evidence>
<proteinExistence type="predicted"/>
<name>A0A4U5Q3G9_POPAL</name>